<keyword evidence="1" id="KW-0805">Transcription regulation</keyword>
<gene>
    <name evidence="5" type="ORF">DL1_04270</name>
</gene>
<dbReference type="Gene3D" id="1.20.120.530">
    <property type="entry name" value="GntR ligand-binding domain-like"/>
    <property type="match status" value="1"/>
</dbReference>
<dbReference type="Pfam" id="PF07729">
    <property type="entry name" value="FCD"/>
    <property type="match status" value="1"/>
</dbReference>
<evidence type="ECO:0000256" key="3">
    <source>
        <dbReference type="ARBA" id="ARBA00023163"/>
    </source>
</evidence>
<comment type="caution">
    <text evidence="5">The sequence shown here is derived from an EMBL/GenBank/DDBJ whole genome shotgun (WGS) entry which is preliminary data.</text>
</comment>
<dbReference type="eggNOG" id="COG1802">
    <property type="taxonomic scope" value="Bacteria"/>
</dbReference>
<dbReference type="InterPro" id="IPR008920">
    <property type="entry name" value="TF_FadR/GntR_C"/>
</dbReference>
<evidence type="ECO:0000256" key="2">
    <source>
        <dbReference type="ARBA" id="ARBA00023125"/>
    </source>
</evidence>
<accession>A0A074TH12</accession>
<name>A0A074TH12_9RHOB</name>
<sequence length="219" mass="24039">MPAPSPRAAAESVAAVLRARIIKGSLAPGARIVERKLSAELDVSRTPVREALKLLQLDGLVDISRNSGARVMQYSPDQLIALFEVIAALESLAAQRFAARITPEELDDLEELHDTMLAYYKIGNTEDYFECNSAIHDAVIAGSHNPIIHEAHQRLIARTRQGRFTAIMDPQRWAQSVAEHEGLMEALRNRDGEAAGAIWRTHLLNTGKSSAQVLRNSAS</sequence>
<dbReference type="SMART" id="SM00345">
    <property type="entry name" value="HTH_GNTR"/>
    <property type="match status" value="1"/>
</dbReference>
<dbReference type="GO" id="GO:0003700">
    <property type="term" value="F:DNA-binding transcription factor activity"/>
    <property type="evidence" value="ECO:0007669"/>
    <property type="project" value="InterPro"/>
</dbReference>
<dbReference type="Proteomes" id="UP000027725">
    <property type="component" value="Unassembled WGS sequence"/>
</dbReference>
<proteinExistence type="predicted"/>
<dbReference type="STRING" id="1185766.SAMN05216224_10210"/>
<dbReference type="Pfam" id="PF00392">
    <property type="entry name" value="GntR"/>
    <property type="match status" value="1"/>
</dbReference>
<keyword evidence="6" id="KW-1185">Reference proteome</keyword>
<dbReference type="PRINTS" id="PR00035">
    <property type="entry name" value="HTHGNTR"/>
</dbReference>
<evidence type="ECO:0000259" key="4">
    <source>
        <dbReference type="PROSITE" id="PS50949"/>
    </source>
</evidence>
<dbReference type="InterPro" id="IPR011711">
    <property type="entry name" value="GntR_C"/>
</dbReference>
<organism evidence="5 6">
    <name type="scientific">Thioclava dalianensis</name>
    <dbReference type="NCBI Taxonomy" id="1185766"/>
    <lineage>
        <taxon>Bacteria</taxon>
        <taxon>Pseudomonadati</taxon>
        <taxon>Pseudomonadota</taxon>
        <taxon>Alphaproteobacteria</taxon>
        <taxon>Rhodobacterales</taxon>
        <taxon>Paracoccaceae</taxon>
        <taxon>Thioclava</taxon>
    </lineage>
</organism>
<dbReference type="GO" id="GO:0003677">
    <property type="term" value="F:DNA binding"/>
    <property type="evidence" value="ECO:0007669"/>
    <property type="project" value="UniProtKB-KW"/>
</dbReference>
<keyword evidence="2" id="KW-0238">DNA-binding</keyword>
<dbReference type="InterPro" id="IPR000524">
    <property type="entry name" value="Tscrpt_reg_HTH_GntR"/>
</dbReference>
<evidence type="ECO:0000313" key="6">
    <source>
        <dbReference type="Proteomes" id="UP000027725"/>
    </source>
</evidence>
<dbReference type="PANTHER" id="PTHR43537">
    <property type="entry name" value="TRANSCRIPTIONAL REGULATOR, GNTR FAMILY"/>
    <property type="match status" value="1"/>
</dbReference>
<evidence type="ECO:0000313" key="5">
    <source>
        <dbReference type="EMBL" id="KEP69435.1"/>
    </source>
</evidence>
<dbReference type="AlphaFoldDB" id="A0A074TH12"/>
<dbReference type="SUPFAM" id="SSF48008">
    <property type="entry name" value="GntR ligand-binding domain-like"/>
    <property type="match status" value="1"/>
</dbReference>
<feature type="domain" description="HTH gntR-type" evidence="4">
    <location>
        <begin position="7"/>
        <end position="74"/>
    </location>
</feature>
<dbReference type="InterPro" id="IPR036388">
    <property type="entry name" value="WH-like_DNA-bd_sf"/>
</dbReference>
<dbReference type="SMART" id="SM00895">
    <property type="entry name" value="FCD"/>
    <property type="match status" value="1"/>
</dbReference>
<dbReference type="SUPFAM" id="SSF46785">
    <property type="entry name" value="Winged helix' DNA-binding domain"/>
    <property type="match status" value="1"/>
</dbReference>
<reference evidence="5 6" key="1">
    <citation type="submission" date="2014-03" db="EMBL/GenBank/DDBJ databases">
        <title>The draft genome sequence of Thioclava dalianensis DLFJ1-1.</title>
        <authorList>
            <person name="Lai Q."/>
            <person name="Shao Z."/>
        </authorList>
    </citation>
    <scope>NUCLEOTIDE SEQUENCE [LARGE SCALE GENOMIC DNA]</scope>
    <source>
        <strain evidence="5 6">DLFJ1-1</strain>
    </source>
</reference>
<dbReference type="Gene3D" id="1.10.10.10">
    <property type="entry name" value="Winged helix-like DNA-binding domain superfamily/Winged helix DNA-binding domain"/>
    <property type="match status" value="1"/>
</dbReference>
<protein>
    <submittedName>
        <fullName evidence="5">GntR family transcriptional regulator</fullName>
    </submittedName>
</protein>
<dbReference type="PANTHER" id="PTHR43537:SF50">
    <property type="entry name" value="TRANSCRIPTIONAL REGULATORY PROTEIN"/>
    <property type="match status" value="1"/>
</dbReference>
<dbReference type="CDD" id="cd07377">
    <property type="entry name" value="WHTH_GntR"/>
    <property type="match status" value="1"/>
</dbReference>
<dbReference type="EMBL" id="JHEH01000014">
    <property type="protein sequence ID" value="KEP69435.1"/>
    <property type="molecule type" value="Genomic_DNA"/>
</dbReference>
<keyword evidence="3" id="KW-0804">Transcription</keyword>
<dbReference type="PROSITE" id="PS50949">
    <property type="entry name" value="HTH_GNTR"/>
    <property type="match status" value="1"/>
</dbReference>
<evidence type="ECO:0000256" key="1">
    <source>
        <dbReference type="ARBA" id="ARBA00023015"/>
    </source>
</evidence>
<dbReference type="InterPro" id="IPR036390">
    <property type="entry name" value="WH_DNA-bd_sf"/>
</dbReference>